<name>A0ACD0NXF1_9BASI</name>
<dbReference type="EMBL" id="KZ819932">
    <property type="protein sequence ID" value="PWN50436.1"/>
    <property type="molecule type" value="Genomic_DNA"/>
</dbReference>
<gene>
    <name evidence="1" type="ORF">IE53DRAFT_379760</name>
</gene>
<reference evidence="1 2" key="1">
    <citation type="journal article" date="2018" name="Mol. Biol. Evol.">
        <title>Broad Genomic Sampling Reveals a Smut Pathogenic Ancestry of the Fungal Clade Ustilaginomycotina.</title>
        <authorList>
            <person name="Kijpornyongpan T."/>
            <person name="Mondo S.J."/>
            <person name="Barry K."/>
            <person name="Sandor L."/>
            <person name="Lee J."/>
            <person name="Lipzen A."/>
            <person name="Pangilinan J."/>
            <person name="LaButti K."/>
            <person name="Hainaut M."/>
            <person name="Henrissat B."/>
            <person name="Grigoriev I.V."/>
            <person name="Spatafora J.W."/>
            <person name="Aime M.C."/>
        </authorList>
    </citation>
    <scope>NUCLEOTIDE SEQUENCE [LARGE SCALE GENOMIC DNA]</scope>
    <source>
        <strain evidence="1 2">SA 807</strain>
    </source>
</reference>
<sequence>MVVATQASSSFSSSTPTIATYSQIDQLISSLSRLPSEKIAVIVTQQRASLSKLISSTLQSIASQRLSQPLLLQTEEIQTTRVTVNSIFKILLNIIQRGDPSLARNLIPDSSSLIDLAIVSADSSKSLTTHVFQSFVDSHTSEQLLESLLQNLRSINLQLVQLGKGRNVSSTQVTDVCQKLGRVARIVGCLMSSLPSSSIKRISETSLKSLVSSLVEAYDSLLPSLVPSDSKGLHGTGLKLPRAEISKEDWRFHWLHAKVEILEATWAILERLQAPAVSPSRAPTGSGDSGFPILLCLEPSEGQTGEAHVHSEEDDSLLSVPLLVDLSRAYPFADEFSQSLQGDPSGKRILSLLDKEKAYSDRREDHAKAGRFKGPAWSALGSVLISNAKSSGDAVITTGDQAHYEPDPSIISVVDSILPHIGISKLKRILSKPSFRGQEVEQVVQRLLEGDQGEESDGSQGRVSTTAMTDEEAMVNTGQVSWKEENYQPPAPTAVPQTKNVAKRANIFDSQPLDLSKAMWGKNKADSGSDVALRGSQVVGGLDSDLKAAIIARAEAESEGEEEWNPFSEVRAKDVGFEEELEDGESYDGAQARHTEPDGLHRRQGLAALGGPRANASEFIRLRDSEESSEDDEVEPEGRHRNAESGGSVGGMGQKEAGGAEAEREAERTLIRFYSRNGPAAFEKDPSSRKSALRKELKAELIKVGGRGWDDGLIESWGTMFERNPRKEKLLASANDLLSGNPNRPRHHTKAAVVVHEDDESDQGSSGRFGPDKGRGGRILRGGGRGGGNPGRGGRGGGGGGVGGGSGGGSGSGNGRGGGHSGNDRSLKQKEKRGNQARQRGFDRKAARGGAGAVI</sequence>
<dbReference type="Proteomes" id="UP000245626">
    <property type="component" value="Unassembled WGS sequence"/>
</dbReference>
<protein>
    <submittedName>
        <fullName evidence="1">Uncharacterized protein</fullName>
    </submittedName>
</protein>
<accession>A0ACD0NXF1</accession>
<organism evidence="1 2">
    <name type="scientific">Violaceomyces palustris</name>
    <dbReference type="NCBI Taxonomy" id="1673888"/>
    <lineage>
        <taxon>Eukaryota</taxon>
        <taxon>Fungi</taxon>
        <taxon>Dikarya</taxon>
        <taxon>Basidiomycota</taxon>
        <taxon>Ustilaginomycotina</taxon>
        <taxon>Ustilaginomycetes</taxon>
        <taxon>Violaceomycetales</taxon>
        <taxon>Violaceomycetaceae</taxon>
        <taxon>Violaceomyces</taxon>
    </lineage>
</organism>
<keyword evidence="2" id="KW-1185">Reference proteome</keyword>
<proteinExistence type="predicted"/>
<evidence type="ECO:0000313" key="2">
    <source>
        <dbReference type="Proteomes" id="UP000245626"/>
    </source>
</evidence>
<evidence type="ECO:0000313" key="1">
    <source>
        <dbReference type="EMBL" id="PWN50436.1"/>
    </source>
</evidence>